<organism evidence="2 3">
    <name type="scientific">Oryza sativa subsp. japonica</name>
    <name type="common">Rice</name>
    <dbReference type="NCBI Taxonomy" id="39947"/>
    <lineage>
        <taxon>Eukaryota</taxon>
        <taxon>Viridiplantae</taxon>
        <taxon>Streptophyta</taxon>
        <taxon>Embryophyta</taxon>
        <taxon>Tracheophyta</taxon>
        <taxon>Spermatophyta</taxon>
        <taxon>Magnoliopsida</taxon>
        <taxon>Liliopsida</taxon>
        <taxon>Poales</taxon>
        <taxon>Poaceae</taxon>
        <taxon>BOP clade</taxon>
        <taxon>Oryzoideae</taxon>
        <taxon>Oryzeae</taxon>
        <taxon>Oryzinae</taxon>
        <taxon>Oryza</taxon>
        <taxon>Oryza sativa</taxon>
    </lineage>
</organism>
<reference evidence="3" key="1">
    <citation type="journal article" date="2005" name="Nature">
        <title>The map-based sequence of the rice genome.</title>
        <authorList>
            <consortium name="International rice genome sequencing project (IRGSP)"/>
            <person name="Matsumoto T."/>
            <person name="Wu J."/>
            <person name="Kanamori H."/>
            <person name="Katayose Y."/>
            <person name="Fujisawa M."/>
            <person name="Namiki N."/>
            <person name="Mizuno H."/>
            <person name="Yamamoto K."/>
            <person name="Antonio B.A."/>
            <person name="Baba T."/>
            <person name="Sakata K."/>
            <person name="Nagamura Y."/>
            <person name="Aoki H."/>
            <person name="Arikawa K."/>
            <person name="Arita K."/>
            <person name="Bito T."/>
            <person name="Chiden Y."/>
            <person name="Fujitsuka N."/>
            <person name="Fukunaka R."/>
            <person name="Hamada M."/>
            <person name="Harada C."/>
            <person name="Hayashi A."/>
            <person name="Hijishita S."/>
            <person name="Honda M."/>
            <person name="Hosokawa S."/>
            <person name="Ichikawa Y."/>
            <person name="Idonuma A."/>
            <person name="Iijima M."/>
            <person name="Ikeda M."/>
            <person name="Ikeno M."/>
            <person name="Ito K."/>
            <person name="Ito S."/>
            <person name="Ito T."/>
            <person name="Ito Y."/>
            <person name="Ito Y."/>
            <person name="Iwabuchi A."/>
            <person name="Kamiya K."/>
            <person name="Karasawa W."/>
            <person name="Kurita K."/>
            <person name="Katagiri S."/>
            <person name="Kikuta A."/>
            <person name="Kobayashi H."/>
            <person name="Kobayashi N."/>
            <person name="Machita K."/>
            <person name="Maehara T."/>
            <person name="Masukawa M."/>
            <person name="Mizubayashi T."/>
            <person name="Mukai Y."/>
            <person name="Nagasaki H."/>
            <person name="Nagata Y."/>
            <person name="Naito S."/>
            <person name="Nakashima M."/>
            <person name="Nakama Y."/>
            <person name="Nakamichi Y."/>
            <person name="Nakamura M."/>
            <person name="Meguro A."/>
            <person name="Negishi M."/>
            <person name="Ohta I."/>
            <person name="Ohta T."/>
            <person name="Okamoto M."/>
            <person name="Ono N."/>
            <person name="Saji S."/>
            <person name="Sakaguchi M."/>
            <person name="Sakai K."/>
            <person name="Shibata M."/>
            <person name="Shimokawa T."/>
            <person name="Song J."/>
            <person name="Takazaki Y."/>
            <person name="Terasawa K."/>
            <person name="Tsugane M."/>
            <person name="Tsuji K."/>
            <person name="Ueda S."/>
            <person name="Waki K."/>
            <person name="Yamagata H."/>
            <person name="Yamamoto M."/>
            <person name="Yamamoto S."/>
            <person name="Yamane H."/>
            <person name="Yoshiki S."/>
            <person name="Yoshihara R."/>
            <person name="Yukawa K."/>
            <person name="Zhong H."/>
            <person name="Yano M."/>
            <person name="Yuan Q."/>
            <person name="Ouyang S."/>
            <person name="Liu J."/>
            <person name="Jones K.M."/>
            <person name="Gansberger K."/>
            <person name="Moffat K."/>
            <person name="Hill J."/>
            <person name="Bera J."/>
            <person name="Fadrosh D."/>
            <person name="Jin S."/>
            <person name="Johri S."/>
            <person name="Kim M."/>
            <person name="Overton L."/>
            <person name="Reardon M."/>
            <person name="Tsitrin T."/>
            <person name="Vuong H."/>
            <person name="Weaver B."/>
            <person name="Ciecko A."/>
            <person name="Tallon L."/>
            <person name="Jackson J."/>
            <person name="Pai G."/>
            <person name="Aken S.V."/>
            <person name="Utterback T."/>
            <person name="Reidmuller S."/>
            <person name="Feldblyum T."/>
            <person name="Hsiao J."/>
            <person name="Zismann V."/>
            <person name="Iobst S."/>
            <person name="de Vazeille A.R."/>
            <person name="Buell C.R."/>
            <person name="Ying K."/>
            <person name="Li Y."/>
            <person name="Lu T."/>
            <person name="Huang Y."/>
            <person name="Zhao Q."/>
            <person name="Feng Q."/>
            <person name="Zhang L."/>
            <person name="Zhu J."/>
            <person name="Weng Q."/>
            <person name="Mu J."/>
            <person name="Lu Y."/>
            <person name="Fan D."/>
            <person name="Liu Y."/>
            <person name="Guan J."/>
            <person name="Zhang Y."/>
            <person name="Yu S."/>
            <person name="Liu X."/>
            <person name="Zhang Y."/>
            <person name="Hong G."/>
            <person name="Han B."/>
            <person name="Choisne N."/>
            <person name="Demange N."/>
            <person name="Orjeda G."/>
            <person name="Samain S."/>
            <person name="Cattolico L."/>
            <person name="Pelletier E."/>
            <person name="Couloux A."/>
            <person name="Segurens B."/>
            <person name="Wincker P."/>
            <person name="D'Hont A."/>
            <person name="Scarpelli C."/>
            <person name="Weissenbach J."/>
            <person name="Salanoubat M."/>
            <person name="Quetier F."/>
            <person name="Yu Y."/>
            <person name="Kim H.R."/>
            <person name="Rambo T."/>
            <person name="Currie J."/>
            <person name="Collura K."/>
            <person name="Luo M."/>
            <person name="Yang T."/>
            <person name="Ammiraju J.S.S."/>
            <person name="Engler F."/>
            <person name="Soderlund C."/>
            <person name="Wing R.A."/>
            <person name="Palmer L.E."/>
            <person name="de la Bastide M."/>
            <person name="Spiegel L."/>
            <person name="Nascimento L."/>
            <person name="Zutavern T."/>
            <person name="O'Shaughnessy A."/>
            <person name="Dike S."/>
            <person name="Dedhia N."/>
            <person name="Preston R."/>
            <person name="Balija V."/>
            <person name="McCombie W.R."/>
            <person name="Chow T."/>
            <person name="Chen H."/>
            <person name="Chung M."/>
            <person name="Chen C."/>
            <person name="Shaw J."/>
            <person name="Wu H."/>
            <person name="Hsiao K."/>
            <person name="Chao Y."/>
            <person name="Chu M."/>
            <person name="Cheng C."/>
            <person name="Hour A."/>
            <person name="Lee P."/>
            <person name="Lin S."/>
            <person name="Lin Y."/>
            <person name="Liou J."/>
            <person name="Liu S."/>
            <person name="Hsing Y."/>
            <person name="Raghuvanshi S."/>
            <person name="Mohanty A."/>
            <person name="Bharti A.K."/>
            <person name="Gaur A."/>
            <person name="Gupta V."/>
            <person name="Kumar D."/>
            <person name="Ravi V."/>
            <person name="Vij S."/>
            <person name="Kapur A."/>
            <person name="Khurana P."/>
            <person name="Khurana P."/>
            <person name="Khurana J.P."/>
            <person name="Tyagi A.K."/>
            <person name="Gaikwad K."/>
            <person name="Singh A."/>
            <person name="Dalal V."/>
            <person name="Srivastava S."/>
            <person name="Dixit A."/>
            <person name="Pal A.K."/>
            <person name="Ghazi I.A."/>
            <person name="Yadav M."/>
            <person name="Pandit A."/>
            <person name="Bhargava A."/>
            <person name="Sureshbabu K."/>
            <person name="Batra K."/>
            <person name="Sharma T.R."/>
            <person name="Mohapatra T."/>
            <person name="Singh N.K."/>
            <person name="Messing J."/>
            <person name="Nelson A.B."/>
            <person name="Fuks G."/>
            <person name="Kavchok S."/>
            <person name="Keizer G."/>
            <person name="Linton E."/>
            <person name="Llaca V."/>
            <person name="Song R."/>
            <person name="Tanyolac B."/>
            <person name="Young S."/>
            <person name="Ho-Il K."/>
            <person name="Hahn J.H."/>
            <person name="Sangsakoo G."/>
            <person name="Vanavichit A."/>
            <person name="de Mattos Luiz.A.T."/>
            <person name="Zimmer P.D."/>
            <person name="Malone G."/>
            <person name="Dellagostin O."/>
            <person name="de Oliveira A.C."/>
            <person name="Bevan M."/>
            <person name="Bancroft I."/>
            <person name="Minx P."/>
            <person name="Cordum H."/>
            <person name="Wilson R."/>
            <person name="Cheng Z."/>
            <person name="Jin W."/>
            <person name="Jiang J."/>
            <person name="Leong S.A."/>
            <person name="Iwama H."/>
            <person name="Gojobori T."/>
            <person name="Itoh T."/>
            <person name="Niimura Y."/>
            <person name="Fujii Y."/>
            <person name="Habara T."/>
            <person name="Sakai H."/>
            <person name="Sato Y."/>
            <person name="Wilson G."/>
            <person name="Kumar K."/>
            <person name="McCouch S."/>
            <person name="Juretic N."/>
            <person name="Hoen D."/>
            <person name="Wright S."/>
            <person name="Bruskiewich R."/>
            <person name="Bureau T."/>
            <person name="Miyao A."/>
            <person name="Hirochika H."/>
            <person name="Nishikawa T."/>
            <person name="Kadowaki K."/>
            <person name="Sugiura M."/>
            <person name="Burr B."/>
            <person name="Sasaki T."/>
        </authorList>
    </citation>
    <scope>NUCLEOTIDE SEQUENCE [LARGE SCALE GENOMIC DNA]</scope>
    <source>
        <strain evidence="3">cv. Nipponbare</strain>
    </source>
</reference>
<sequence length="155" mass="15011">MPPHTTTPPPLALPWRAASAGCPFYLHGVGEGDEVEDVAAGLGEPRRGGDGHATDARPSEAAAVAAVWLAKAEAAVGDGGADGEPALEGWRDDDGRCGGGGGGREEAAGVGVQEAATRGGGAPRGAAAAASVEGEVSVAARVPSGLATLCRAPAI</sequence>
<dbReference type="EMBL" id="AP005778">
    <property type="protein sequence ID" value="BAD16391.1"/>
    <property type="molecule type" value="Genomic_DNA"/>
</dbReference>
<protein>
    <submittedName>
        <fullName evidence="2">Uncharacterized protein</fullName>
    </submittedName>
</protein>
<feature type="compositionally biased region" description="Low complexity" evidence="1">
    <location>
        <begin position="108"/>
        <end position="117"/>
    </location>
</feature>
<feature type="region of interest" description="Disordered" evidence="1">
    <location>
        <begin position="77"/>
        <end position="129"/>
    </location>
</feature>
<evidence type="ECO:0000313" key="3">
    <source>
        <dbReference type="Proteomes" id="UP000000763"/>
    </source>
</evidence>
<evidence type="ECO:0000256" key="1">
    <source>
        <dbReference type="SAM" id="MobiDB-lite"/>
    </source>
</evidence>
<reference evidence="3" key="2">
    <citation type="journal article" date="2008" name="Nucleic Acids Res.">
        <title>The rice annotation project database (RAP-DB): 2008 update.</title>
        <authorList>
            <consortium name="The rice annotation project (RAP)"/>
        </authorList>
    </citation>
    <scope>GENOME REANNOTATION</scope>
    <source>
        <strain evidence="3">cv. Nipponbare</strain>
    </source>
</reference>
<gene>
    <name evidence="2" type="primary">OSJNBb0042G06.12</name>
</gene>
<accession>Q6YWF0</accession>
<evidence type="ECO:0000313" key="2">
    <source>
        <dbReference type="EMBL" id="BAD16391.1"/>
    </source>
</evidence>
<proteinExistence type="predicted"/>
<dbReference type="AlphaFoldDB" id="Q6YWF0"/>
<dbReference type="Proteomes" id="UP000000763">
    <property type="component" value="Chromosome 2"/>
</dbReference>
<name>Q6YWF0_ORYSJ</name>